<dbReference type="InterPro" id="IPR011251">
    <property type="entry name" value="Luciferase-like_dom"/>
</dbReference>
<proteinExistence type="predicted"/>
<keyword evidence="2" id="KW-0288">FMN</keyword>
<dbReference type="Pfam" id="PF00296">
    <property type="entry name" value="Bac_luciferase"/>
    <property type="match status" value="1"/>
</dbReference>
<evidence type="ECO:0000256" key="4">
    <source>
        <dbReference type="ARBA" id="ARBA00023033"/>
    </source>
</evidence>
<comment type="caution">
    <text evidence="6">The sequence shown here is derived from an EMBL/GenBank/DDBJ whole genome shotgun (WGS) entry which is preliminary data.</text>
</comment>
<dbReference type="EMBL" id="VXRG01000185">
    <property type="protein sequence ID" value="MXY96012.1"/>
    <property type="molecule type" value="Genomic_DNA"/>
</dbReference>
<dbReference type="PANTHER" id="PTHR42847:SF8">
    <property type="entry name" value="CONSERVED PROTEIN"/>
    <property type="match status" value="1"/>
</dbReference>
<name>A0A6B0Z2B0_9CHLR</name>
<protein>
    <submittedName>
        <fullName evidence="6">LLM class flavin-dependent oxidoreductase</fullName>
    </submittedName>
</protein>
<dbReference type="SUPFAM" id="SSF51679">
    <property type="entry name" value="Bacterial luciferase-like"/>
    <property type="match status" value="1"/>
</dbReference>
<dbReference type="GO" id="GO:0046306">
    <property type="term" value="P:alkanesulfonate catabolic process"/>
    <property type="evidence" value="ECO:0007669"/>
    <property type="project" value="TreeGrafter"/>
</dbReference>
<keyword evidence="3" id="KW-0560">Oxidoreductase</keyword>
<organism evidence="6">
    <name type="scientific">Caldilineaceae bacterium SB0664_bin_27</name>
    <dbReference type="NCBI Taxonomy" id="2605260"/>
    <lineage>
        <taxon>Bacteria</taxon>
        <taxon>Bacillati</taxon>
        <taxon>Chloroflexota</taxon>
        <taxon>Caldilineae</taxon>
        <taxon>Caldilineales</taxon>
        <taxon>Caldilineaceae</taxon>
    </lineage>
</organism>
<reference evidence="6" key="1">
    <citation type="submission" date="2019-09" db="EMBL/GenBank/DDBJ databases">
        <title>Characterisation of the sponge microbiome using genome-centric metagenomics.</title>
        <authorList>
            <person name="Engelberts J.P."/>
            <person name="Robbins S.J."/>
            <person name="De Goeij J.M."/>
            <person name="Aranda M."/>
            <person name="Bell S.C."/>
            <person name="Webster N.S."/>
        </authorList>
    </citation>
    <scope>NUCLEOTIDE SEQUENCE</scope>
    <source>
        <strain evidence="6">SB0664_bin_27</strain>
    </source>
</reference>
<dbReference type="InterPro" id="IPR050172">
    <property type="entry name" value="SsuD_RutA_monooxygenase"/>
</dbReference>
<keyword evidence="4" id="KW-0503">Monooxygenase</keyword>
<keyword evidence="1" id="KW-0285">Flavoprotein</keyword>
<evidence type="ECO:0000256" key="1">
    <source>
        <dbReference type="ARBA" id="ARBA00022630"/>
    </source>
</evidence>
<gene>
    <name evidence="6" type="ORF">F4Y42_21435</name>
</gene>
<accession>A0A6B0Z2B0</accession>
<evidence type="ECO:0000259" key="5">
    <source>
        <dbReference type="Pfam" id="PF00296"/>
    </source>
</evidence>
<feature type="domain" description="Luciferase-like" evidence="5">
    <location>
        <begin position="13"/>
        <end position="250"/>
    </location>
</feature>
<dbReference type="AlphaFoldDB" id="A0A6B0Z2B0"/>
<evidence type="ECO:0000256" key="3">
    <source>
        <dbReference type="ARBA" id="ARBA00023002"/>
    </source>
</evidence>
<sequence>MKFGAQVNCYLTTWDNIRAVIEAMEAGRWDSLWFADHYMPSSPKREEELLPAYEGYTLIAAAASITERMRLGNLVLGNTYRNPALVAKMAGTVDQISHGRFTLSIGAAWFQREHEAYGFDFPPMKERSDRLEEACALLRALFTADGPVDFEGRYYRLDQAPLSPGGYNNRQIPIMVGGTGERRTLRTLARYGDIMNLDGWAGGPMTQEYYFHKVGVLERHCENVGRDPSEIKRTILMPVKVTDDPAEAEAFIASRSLGEGTAAGPKDYVIERIGQFMDVGVDEIMFAGLLTRDVEQYHYFEEEILSAFD</sequence>
<evidence type="ECO:0000313" key="6">
    <source>
        <dbReference type="EMBL" id="MXY96012.1"/>
    </source>
</evidence>
<evidence type="ECO:0000256" key="2">
    <source>
        <dbReference type="ARBA" id="ARBA00022643"/>
    </source>
</evidence>
<dbReference type="PANTHER" id="PTHR42847">
    <property type="entry name" value="ALKANESULFONATE MONOOXYGENASE"/>
    <property type="match status" value="1"/>
</dbReference>
<dbReference type="GO" id="GO:0008726">
    <property type="term" value="F:alkanesulfonate monooxygenase activity"/>
    <property type="evidence" value="ECO:0007669"/>
    <property type="project" value="TreeGrafter"/>
</dbReference>
<dbReference type="InterPro" id="IPR036661">
    <property type="entry name" value="Luciferase-like_sf"/>
</dbReference>
<dbReference type="Gene3D" id="3.20.20.30">
    <property type="entry name" value="Luciferase-like domain"/>
    <property type="match status" value="1"/>
</dbReference>